<dbReference type="Pfam" id="PF01546">
    <property type="entry name" value="Peptidase_M20"/>
    <property type="match status" value="1"/>
</dbReference>
<dbReference type="GO" id="GO:0005737">
    <property type="term" value="C:cytoplasm"/>
    <property type="evidence" value="ECO:0007669"/>
    <property type="project" value="TreeGrafter"/>
</dbReference>
<accession>A0AAW5F4Y0</accession>
<protein>
    <recommendedName>
        <fullName evidence="1">Peptidase M20 domain-containing protein 2</fullName>
    </recommendedName>
</protein>
<dbReference type="PANTHER" id="PTHR30575">
    <property type="entry name" value="PEPTIDASE M20"/>
    <property type="match status" value="1"/>
</dbReference>
<dbReference type="InterPro" id="IPR002933">
    <property type="entry name" value="Peptidase_M20"/>
</dbReference>
<evidence type="ECO:0000313" key="4">
    <source>
        <dbReference type="Proteomes" id="UP001203136"/>
    </source>
</evidence>
<dbReference type="GO" id="GO:0071713">
    <property type="term" value="F:para-aminobenzoyl-glutamate hydrolase activity"/>
    <property type="evidence" value="ECO:0007669"/>
    <property type="project" value="TreeGrafter"/>
</dbReference>
<dbReference type="InterPro" id="IPR036264">
    <property type="entry name" value="Bact_exopeptidase_dim_dom"/>
</dbReference>
<dbReference type="Gene3D" id="3.30.70.360">
    <property type="match status" value="1"/>
</dbReference>
<dbReference type="PANTHER" id="PTHR30575:SF0">
    <property type="entry name" value="XAA-ARG DIPEPTIDASE"/>
    <property type="match status" value="1"/>
</dbReference>
<evidence type="ECO:0000256" key="1">
    <source>
        <dbReference type="PIRNR" id="PIRNR037226"/>
    </source>
</evidence>
<comment type="caution">
    <text evidence="3">The sequence shown here is derived from an EMBL/GenBank/DDBJ whole genome shotgun (WGS) entry which is preliminary data.</text>
</comment>
<dbReference type="InterPro" id="IPR052030">
    <property type="entry name" value="Peptidase_M20/M20A_hydrolases"/>
</dbReference>
<evidence type="ECO:0000313" key="3">
    <source>
        <dbReference type="EMBL" id="MCK0087233.1"/>
    </source>
</evidence>
<dbReference type="Proteomes" id="UP001203136">
    <property type="component" value="Unassembled WGS sequence"/>
</dbReference>
<dbReference type="NCBIfam" id="TIGR01891">
    <property type="entry name" value="amidohydrolases"/>
    <property type="match status" value="1"/>
</dbReference>
<evidence type="ECO:0000259" key="2">
    <source>
        <dbReference type="Pfam" id="PF07687"/>
    </source>
</evidence>
<gene>
    <name evidence="3" type="ORF">K5I21_15390</name>
</gene>
<feature type="domain" description="Peptidase M20 dimerisation" evidence="2">
    <location>
        <begin position="179"/>
        <end position="263"/>
    </location>
</feature>
<sequence>MLDESLKQKLWEAEDEIASWAEEISNSIFMHPELGDQEFFSSEYLTGEIAKLGFEVEFPYMGIPTAFRCELGDGDGPAVCFLAEYDALPGYGPGHDTPAHACGHNWIAASTFAACAALAKIKPLFKGKIVYIGTPAEENTGRKVNMADQGAFDKMAAAFQMHLSQESSVNTVALAMTDFIFEFHGVAAHASSNAQNGINALEACNLTMAGINALRQHLEPDVRVHYTVMNGGMAPNIVPDYTSMAVFVRAGQKDYLEEVIEKVLNCGRGAALMTGAKFSFKRAENTYFDIKRNDKLNAIMTEQLAGLGITDLADGDRYHSGSSDIGNVSYACPTCYCTLGVGSMTKAGPHEEDFLRIVDSEGAHELIHTAAKAMAATALEVLLGADISES</sequence>
<dbReference type="EMBL" id="JAINVB010000001">
    <property type="protein sequence ID" value="MCK0087233.1"/>
    <property type="molecule type" value="Genomic_DNA"/>
</dbReference>
<reference evidence="3" key="1">
    <citation type="journal article" date="2022" name="Cell Host Microbe">
        <title>Colonization of the live biotherapeutic product VE303 and modulation of the microbiota and metabolites in healthy volunteers.</title>
        <authorList>
            <person name="Dsouza M."/>
            <person name="Menon R."/>
            <person name="Crossette E."/>
            <person name="Bhattarai S.K."/>
            <person name="Schneider J."/>
            <person name="Kim Y.G."/>
            <person name="Reddy S."/>
            <person name="Caballero S."/>
            <person name="Felix C."/>
            <person name="Cornacchione L."/>
            <person name="Hendrickson J."/>
            <person name="Watson A.R."/>
            <person name="Minot S.S."/>
            <person name="Greenfield N."/>
            <person name="Schopf L."/>
            <person name="Szabady R."/>
            <person name="Patarroyo J."/>
            <person name="Smith W."/>
            <person name="Harrison P."/>
            <person name="Kuijper E.J."/>
            <person name="Kelly C.P."/>
            <person name="Olle B."/>
            <person name="Bobilev D."/>
            <person name="Silber J.L."/>
            <person name="Bucci V."/>
            <person name="Roberts B."/>
            <person name="Faith J."/>
            <person name="Norman J.M."/>
        </authorList>
    </citation>
    <scope>NUCLEOTIDE SEQUENCE</scope>
    <source>
        <strain evidence="3">VE303-04</strain>
    </source>
</reference>
<proteinExistence type="inferred from homology"/>
<dbReference type="RefSeq" id="WP_003508575.1">
    <property type="nucleotide sequence ID" value="NZ_BAABZD010000002.1"/>
</dbReference>
<organism evidence="3 4">
    <name type="scientific">Clostridium symbiosum</name>
    <name type="common">Bacteroides symbiosus</name>
    <dbReference type="NCBI Taxonomy" id="1512"/>
    <lineage>
        <taxon>Bacteria</taxon>
        <taxon>Bacillati</taxon>
        <taxon>Bacillota</taxon>
        <taxon>Clostridia</taxon>
        <taxon>Lachnospirales</taxon>
        <taxon>Lachnospiraceae</taxon>
        <taxon>Otoolea</taxon>
    </lineage>
</organism>
<dbReference type="FunFam" id="3.30.70.360:FF:000004">
    <property type="entry name" value="Peptidase M20 domain-containing protein 2"/>
    <property type="match status" value="1"/>
</dbReference>
<dbReference type="PIRSF" id="PIRSF037226">
    <property type="entry name" value="Amidohydrolase_ACY1L2_prd"/>
    <property type="match status" value="1"/>
</dbReference>
<dbReference type="Gene3D" id="3.40.630.10">
    <property type="entry name" value="Zn peptidases"/>
    <property type="match status" value="1"/>
</dbReference>
<dbReference type="GO" id="GO:0016805">
    <property type="term" value="F:dipeptidase activity"/>
    <property type="evidence" value="ECO:0007669"/>
    <property type="project" value="InterPro"/>
</dbReference>
<name>A0AAW5F4Y0_CLOSY</name>
<dbReference type="GO" id="GO:0046657">
    <property type="term" value="P:folic acid catabolic process"/>
    <property type="evidence" value="ECO:0007669"/>
    <property type="project" value="TreeGrafter"/>
</dbReference>
<dbReference type="InterPro" id="IPR017439">
    <property type="entry name" value="Amidohydrolase"/>
</dbReference>
<dbReference type="SUPFAM" id="SSF53187">
    <property type="entry name" value="Zn-dependent exopeptidases"/>
    <property type="match status" value="1"/>
</dbReference>
<dbReference type="AlphaFoldDB" id="A0AAW5F4Y0"/>
<dbReference type="InterPro" id="IPR011650">
    <property type="entry name" value="Peptidase_M20_dimer"/>
</dbReference>
<dbReference type="SUPFAM" id="SSF55031">
    <property type="entry name" value="Bacterial exopeptidase dimerisation domain"/>
    <property type="match status" value="1"/>
</dbReference>
<comment type="similarity">
    <text evidence="1">Belongs to the peptidase M20A family.</text>
</comment>
<dbReference type="Pfam" id="PF07687">
    <property type="entry name" value="M20_dimer"/>
    <property type="match status" value="1"/>
</dbReference>
<dbReference type="InterPro" id="IPR017144">
    <property type="entry name" value="Xaa-Arg_dipeptidase"/>
</dbReference>